<proteinExistence type="predicted"/>
<evidence type="ECO:0008006" key="4">
    <source>
        <dbReference type="Google" id="ProtNLM"/>
    </source>
</evidence>
<keyword evidence="1" id="KW-1133">Transmembrane helix</keyword>
<accession>A0ABS3LTD2</accession>
<keyword evidence="1" id="KW-0472">Membrane</keyword>
<dbReference type="RefSeq" id="WP_207879974.1">
    <property type="nucleotide sequence ID" value="NZ_JAFVMF010000004.1"/>
</dbReference>
<gene>
    <name evidence="2" type="ORF">J2D73_05065</name>
</gene>
<comment type="caution">
    <text evidence="2">The sequence shown here is derived from an EMBL/GenBank/DDBJ whole genome shotgun (WGS) entry which is preliminary data.</text>
</comment>
<protein>
    <recommendedName>
        <fullName evidence="4">PH domain-containing protein</fullName>
    </recommendedName>
</protein>
<feature type="transmembrane region" description="Helical" evidence="1">
    <location>
        <begin position="51"/>
        <end position="70"/>
    </location>
</feature>
<dbReference type="EMBL" id="JAFVMF010000004">
    <property type="protein sequence ID" value="MBO1359167.1"/>
    <property type="molecule type" value="Genomic_DNA"/>
</dbReference>
<evidence type="ECO:0000313" key="3">
    <source>
        <dbReference type="Proteomes" id="UP000664771"/>
    </source>
</evidence>
<reference evidence="2 3" key="1">
    <citation type="submission" date="2021-03" db="EMBL/GenBank/DDBJ databases">
        <title>The complete genome sequence of Acetobacter sacchari TBRC 11175.</title>
        <authorList>
            <person name="Charoenyingcharoen P."/>
            <person name="Yukphan P."/>
        </authorList>
    </citation>
    <scope>NUCLEOTIDE SEQUENCE [LARGE SCALE GENOMIC DNA]</scope>
    <source>
        <strain evidence="2 3">TBRC 11175</strain>
    </source>
</reference>
<feature type="transmembrane region" description="Helical" evidence="1">
    <location>
        <begin position="21"/>
        <end position="45"/>
    </location>
</feature>
<dbReference type="Proteomes" id="UP000664771">
    <property type="component" value="Unassembled WGS sequence"/>
</dbReference>
<keyword evidence="3" id="KW-1185">Reference proteome</keyword>
<evidence type="ECO:0000313" key="2">
    <source>
        <dbReference type="EMBL" id="MBO1359167.1"/>
    </source>
</evidence>
<organism evidence="2 3">
    <name type="scientific">Acetobacter sacchari</name>
    <dbReference type="NCBI Taxonomy" id="2661687"/>
    <lineage>
        <taxon>Bacteria</taxon>
        <taxon>Pseudomonadati</taxon>
        <taxon>Pseudomonadota</taxon>
        <taxon>Alphaproteobacteria</taxon>
        <taxon>Acetobacterales</taxon>
        <taxon>Acetobacteraceae</taxon>
        <taxon>Acetobacter</taxon>
    </lineage>
</organism>
<sequence length="153" mass="17383">MLEAGEYKITSRYGVLRDLIFPVYGIAEALSVAGLLLAICVFLYMLSGLEYVLPELVGAFVGVWVQCYRARPLRITVARTDASAIEMTLRRSKFFSEMKNNVWRGKKDRWWSSWPHEVIAVADGRSGVDVVAPKRLMKFVLAVLNERARNISR</sequence>
<evidence type="ECO:0000256" key="1">
    <source>
        <dbReference type="SAM" id="Phobius"/>
    </source>
</evidence>
<keyword evidence="1" id="KW-0812">Transmembrane</keyword>
<name>A0ABS3LTD2_9PROT</name>